<dbReference type="CDD" id="cd00095">
    <property type="entry name" value="IFab"/>
    <property type="match status" value="1"/>
</dbReference>
<name>A0A7R8C3G0_OTOGA</name>
<reference evidence="9" key="1">
    <citation type="journal article" date="2020" name="Genomics">
        <title>Comparative genomic analysis of eutherian interferon genes.</title>
        <authorList>
            <person name="Premzl M."/>
        </authorList>
    </citation>
    <scope>NUCLEOTIDE SEQUENCE</scope>
</reference>
<dbReference type="GO" id="GO:0005615">
    <property type="term" value="C:extracellular space"/>
    <property type="evidence" value="ECO:0007669"/>
    <property type="project" value="UniProtKB-KW"/>
</dbReference>
<accession>A0A7R8C3G0</accession>
<dbReference type="SUPFAM" id="SSF47266">
    <property type="entry name" value="4-helical cytokines"/>
    <property type="match status" value="1"/>
</dbReference>
<protein>
    <submittedName>
        <fullName evidence="9">Interferon 1AF3</fullName>
    </submittedName>
</protein>
<evidence type="ECO:0000256" key="7">
    <source>
        <dbReference type="ARBA" id="ARBA00023157"/>
    </source>
</evidence>
<evidence type="ECO:0000256" key="1">
    <source>
        <dbReference type="ARBA" id="ARBA00004613"/>
    </source>
</evidence>
<dbReference type="FunFam" id="1.20.1250.10:FF:000001">
    <property type="entry name" value="Interferon alpha"/>
    <property type="match status" value="1"/>
</dbReference>
<dbReference type="SMART" id="SM00076">
    <property type="entry name" value="IFabd"/>
    <property type="match status" value="1"/>
</dbReference>
<keyword evidence="5" id="KW-0732">Signal</keyword>
<proteinExistence type="inferred from homology"/>
<dbReference type="GO" id="GO:0005125">
    <property type="term" value="F:cytokine activity"/>
    <property type="evidence" value="ECO:0007669"/>
    <property type="project" value="UniProtKB-KW"/>
</dbReference>
<evidence type="ECO:0000256" key="5">
    <source>
        <dbReference type="ARBA" id="ARBA00022729"/>
    </source>
</evidence>
<evidence type="ECO:0000256" key="8">
    <source>
        <dbReference type="RuleBase" id="RU000436"/>
    </source>
</evidence>
<dbReference type="PANTHER" id="PTHR11691:SF60">
    <property type="entry name" value="INTERFERON ALPHA-5"/>
    <property type="match status" value="1"/>
</dbReference>
<dbReference type="InterPro" id="IPR000471">
    <property type="entry name" value="Interferon_alpha/beta/delta"/>
</dbReference>
<dbReference type="EMBL" id="LR760976">
    <property type="protein sequence ID" value="CAB0000126.1"/>
    <property type="molecule type" value="Genomic_DNA"/>
</dbReference>
<keyword evidence="6 8" id="KW-0051">Antiviral defense</keyword>
<keyword evidence="4" id="KW-0964">Secreted</keyword>
<dbReference type="InterPro" id="IPR009079">
    <property type="entry name" value="4_helix_cytokine-like_core"/>
</dbReference>
<evidence type="ECO:0000256" key="4">
    <source>
        <dbReference type="ARBA" id="ARBA00022525"/>
    </source>
</evidence>
<evidence type="ECO:0000256" key="3">
    <source>
        <dbReference type="ARBA" id="ARBA00022514"/>
    </source>
</evidence>
<comment type="subcellular location">
    <subcellularLocation>
        <location evidence="1">Secreted</location>
    </subcellularLocation>
</comment>
<dbReference type="PROSITE" id="PS00252">
    <property type="entry name" value="INTERFERON_A_B_D"/>
    <property type="match status" value="1"/>
</dbReference>
<evidence type="ECO:0000256" key="2">
    <source>
        <dbReference type="ARBA" id="ARBA00011033"/>
    </source>
</evidence>
<gene>
    <name evidence="9" type="primary">IF1AF3</name>
</gene>
<dbReference type="Gene3D" id="1.20.1250.10">
    <property type="match status" value="1"/>
</dbReference>
<evidence type="ECO:0000313" key="9">
    <source>
        <dbReference type="EMBL" id="CAB0000126.1"/>
    </source>
</evidence>
<organism evidence="9">
    <name type="scientific">Otolemur garnettii</name>
    <name type="common">Small-eared galago</name>
    <name type="synonym">Garnett's greater bushbaby</name>
    <dbReference type="NCBI Taxonomy" id="30611"/>
    <lineage>
        <taxon>Eukaryota</taxon>
        <taxon>Metazoa</taxon>
        <taxon>Chordata</taxon>
        <taxon>Craniata</taxon>
        <taxon>Vertebrata</taxon>
        <taxon>Euteleostomi</taxon>
        <taxon>Mammalia</taxon>
        <taxon>Eutheria</taxon>
        <taxon>Euarchontoglires</taxon>
        <taxon>Primates</taxon>
        <taxon>Strepsirrhini</taxon>
        <taxon>Lorisiformes</taxon>
        <taxon>Galagidae</taxon>
        <taxon>Otolemur</taxon>
    </lineage>
</organism>
<comment type="similarity">
    <text evidence="2 8">Belongs to the alpha/beta interferon family.</text>
</comment>
<evidence type="ECO:0000256" key="6">
    <source>
        <dbReference type="ARBA" id="ARBA00023118"/>
    </source>
</evidence>
<dbReference type="PANTHER" id="PTHR11691">
    <property type="entry name" value="TYPE I INTERFERON"/>
    <property type="match status" value="1"/>
</dbReference>
<dbReference type="GO" id="GO:0051607">
    <property type="term" value="P:defense response to virus"/>
    <property type="evidence" value="ECO:0007669"/>
    <property type="project" value="UniProtKB-KW"/>
</dbReference>
<dbReference type="PRINTS" id="PR00266">
    <property type="entry name" value="INTERFERONAB"/>
</dbReference>
<dbReference type="GO" id="GO:0005126">
    <property type="term" value="F:cytokine receptor binding"/>
    <property type="evidence" value="ECO:0007669"/>
    <property type="project" value="InterPro"/>
</dbReference>
<sequence>MCLKESKNRSGNVRKSRKWKLQCSLFKAHAKGKLFREPRDKGSGSLVSASPAASSISTMALPFSVLTALVVLSSTSIYSLGCDLPQSHSLGNRRPLILLAQMRRISPFSCLKDRHDFRFPQKEFDGNQLQKAQAISVLHEMTQQIFNLFSTNDSSEVWNKTLLDQFRSGLYQQLNELEACLMQEVGVEEAALMNQDSTLAIRSYFQRIALYLKEKKYSPCAWEVVRAEILRSFSSSTSLQERIRREE</sequence>
<keyword evidence="3 8" id="KW-0202">Cytokine</keyword>
<dbReference type="Pfam" id="PF00143">
    <property type="entry name" value="Interferon"/>
    <property type="match status" value="1"/>
</dbReference>
<keyword evidence="7" id="KW-1015">Disulfide bond</keyword>
<dbReference type="AlphaFoldDB" id="A0A7R8C3G0"/>